<dbReference type="CDD" id="cd04301">
    <property type="entry name" value="NAT_SF"/>
    <property type="match status" value="1"/>
</dbReference>
<sequence length="171" mass="19325">MQLTGNNFVLRRWRANDANSLQKHANDRSVSATLLDRFPYPYTITDAEYFISIKIIEEPITNFAIDINGEVVGVISVDMREDIYRKTPLLGYWITPAHRGKGIITEAVELITNYAFTHLDIVCIQANTLGNNPASMRVLEKAGFIKQGILPRSVVKDGEILDEHLFTLHPL</sequence>
<dbReference type="Pfam" id="PF13302">
    <property type="entry name" value="Acetyltransf_3"/>
    <property type="match status" value="1"/>
</dbReference>
<evidence type="ECO:0000313" key="2">
    <source>
        <dbReference type="EMBL" id="MFD0751018.1"/>
    </source>
</evidence>
<dbReference type="EMBL" id="JBHTHU010000009">
    <property type="protein sequence ID" value="MFD0751018.1"/>
    <property type="molecule type" value="Genomic_DNA"/>
</dbReference>
<dbReference type="InterPro" id="IPR016181">
    <property type="entry name" value="Acyl_CoA_acyltransferase"/>
</dbReference>
<name>A0ABW2YYU3_9SPHI</name>
<keyword evidence="2" id="KW-0808">Transferase</keyword>
<gene>
    <name evidence="2" type="ORF">ACFQZS_12755</name>
</gene>
<dbReference type="PROSITE" id="PS51186">
    <property type="entry name" value="GNAT"/>
    <property type="match status" value="1"/>
</dbReference>
<accession>A0ABW2YYU3</accession>
<dbReference type="RefSeq" id="WP_377100809.1">
    <property type="nucleotide sequence ID" value="NZ_JBHTHU010000009.1"/>
</dbReference>
<dbReference type="Proteomes" id="UP001596958">
    <property type="component" value="Unassembled WGS sequence"/>
</dbReference>
<dbReference type="PANTHER" id="PTHR43328">
    <property type="entry name" value="ACETYLTRANSFERASE-RELATED"/>
    <property type="match status" value="1"/>
</dbReference>
<comment type="caution">
    <text evidence="2">The sequence shown here is derived from an EMBL/GenBank/DDBJ whole genome shotgun (WGS) entry which is preliminary data.</text>
</comment>
<dbReference type="EC" id="2.3.-.-" evidence="2"/>
<dbReference type="InterPro" id="IPR000182">
    <property type="entry name" value="GNAT_dom"/>
</dbReference>
<dbReference type="GO" id="GO:0016746">
    <property type="term" value="F:acyltransferase activity"/>
    <property type="evidence" value="ECO:0007669"/>
    <property type="project" value="UniProtKB-KW"/>
</dbReference>
<proteinExistence type="predicted"/>
<dbReference type="SUPFAM" id="SSF55729">
    <property type="entry name" value="Acyl-CoA N-acyltransferases (Nat)"/>
    <property type="match status" value="1"/>
</dbReference>
<evidence type="ECO:0000259" key="1">
    <source>
        <dbReference type="PROSITE" id="PS51186"/>
    </source>
</evidence>
<reference evidence="3" key="1">
    <citation type="journal article" date="2019" name="Int. J. Syst. Evol. Microbiol.">
        <title>The Global Catalogue of Microorganisms (GCM) 10K type strain sequencing project: providing services to taxonomists for standard genome sequencing and annotation.</title>
        <authorList>
            <consortium name="The Broad Institute Genomics Platform"/>
            <consortium name="The Broad Institute Genome Sequencing Center for Infectious Disease"/>
            <person name="Wu L."/>
            <person name="Ma J."/>
        </authorList>
    </citation>
    <scope>NUCLEOTIDE SEQUENCE [LARGE SCALE GENOMIC DNA]</scope>
    <source>
        <strain evidence="3">CCUG 63418</strain>
    </source>
</reference>
<keyword evidence="3" id="KW-1185">Reference proteome</keyword>
<protein>
    <submittedName>
        <fullName evidence="2">GNAT family N-acetyltransferase</fullName>
        <ecNumber evidence="2">2.3.-.-</ecNumber>
    </submittedName>
</protein>
<feature type="domain" description="N-acetyltransferase" evidence="1">
    <location>
        <begin position="8"/>
        <end position="167"/>
    </location>
</feature>
<evidence type="ECO:0000313" key="3">
    <source>
        <dbReference type="Proteomes" id="UP001596958"/>
    </source>
</evidence>
<organism evidence="2 3">
    <name type="scientific">Mucilaginibacter calamicampi</name>
    <dbReference type="NCBI Taxonomy" id="1302352"/>
    <lineage>
        <taxon>Bacteria</taxon>
        <taxon>Pseudomonadati</taxon>
        <taxon>Bacteroidota</taxon>
        <taxon>Sphingobacteriia</taxon>
        <taxon>Sphingobacteriales</taxon>
        <taxon>Sphingobacteriaceae</taxon>
        <taxon>Mucilaginibacter</taxon>
    </lineage>
</organism>
<dbReference type="Gene3D" id="3.40.630.30">
    <property type="match status" value="1"/>
</dbReference>
<keyword evidence="2" id="KW-0012">Acyltransferase</keyword>
<dbReference type="PANTHER" id="PTHR43328:SF1">
    <property type="entry name" value="N-ACETYLTRANSFERASE DOMAIN-CONTAINING PROTEIN"/>
    <property type="match status" value="1"/>
</dbReference>